<comment type="caution">
    <text evidence="1">The sequence shown here is derived from an EMBL/GenBank/DDBJ whole genome shotgun (WGS) entry which is preliminary data.</text>
</comment>
<evidence type="ECO:0008006" key="2">
    <source>
        <dbReference type="Google" id="ProtNLM"/>
    </source>
</evidence>
<name>A0A0W8F207_9ZZZZ</name>
<gene>
    <name evidence="1" type="ORF">ASZ90_015512</name>
</gene>
<dbReference type="PANTHER" id="PTHR37029:SF1">
    <property type="entry name" value="SSR1768 PROTEIN"/>
    <property type="match status" value="1"/>
</dbReference>
<evidence type="ECO:0000313" key="1">
    <source>
        <dbReference type="EMBL" id="KUG14857.1"/>
    </source>
</evidence>
<dbReference type="InterPro" id="IPR019270">
    <property type="entry name" value="DUF2283"/>
</dbReference>
<dbReference type="PANTHER" id="PTHR37029">
    <property type="entry name" value="SSR1768 PROTEIN"/>
    <property type="match status" value="1"/>
</dbReference>
<dbReference type="Pfam" id="PF10049">
    <property type="entry name" value="DUF2283"/>
    <property type="match status" value="1"/>
</dbReference>
<sequence>MKVSVDKEADAVYMRLSDCRIHDSEEVRPGVILDYDENNNLVGVEILHLSEHVPSAALKTVLIESS</sequence>
<reference evidence="1" key="1">
    <citation type="journal article" date="2015" name="Proc. Natl. Acad. Sci. U.S.A.">
        <title>Networks of energetic and metabolic interactions define dynamics in microbial communities.</title>
        <authorList>
            <person name="Embree M."/>
            <person name="Liu J.K."/>
            <person name="Al-Bassam M.M."/>
            <person name="Zengler K."/>
        </authorList>
    </citation>
    <scope>NUCLEOTIDE SEQUENCE</scope>
</reference>
<dbReference type="AlphaFoldDB" id="A0A0W8F207"/>
<protein>
    <recommendedName>
        <fullName evidence="2">DUF2283 domain-containing protein</fullName>
    </recommendedName>
</protein>
<accession>A0A0W8F207</accession>
<dbReference type="EMBL" id="LNQE01001613">
    <property type="protein sequence ID" value="KUG14857.1"/>
    <property type="molecule type" value="Genomic_DNA"/>
</dbReference>
<proteinExistence type="predicted"/>
<organism evidence="1">
    <name type="scientific">hydrocarbon metagenome</name>
    <dbReference type="NCBI Taxonomy" id="938273"/>
    <lineage>
        <taxon>unclassified sequences</taxon>
        <taxon>metagenomes</taxon>
        <taxon>ecological metagenomes</taxon>
    </lineage>
</organism>